<feature type="domain" description="DUF7596" evidence="1">
    <location>
        <begin position="27"/>
        <end position="176"/>
    </location>
</feature>
<sequence>RMLAQPVLSSFIENSLSASILPAGILPLNNNPSLVEIANFSTATVVDRDGTTPVAFGIMSRCNSKQAYCMIGKVADKYACHSVAVEKVEEEGDQKNTVYKVVDSTEGPKNKSLMRPYQAVFGEDEQKFLQVTLADSLFEQTLGTFNMDMEKNITIDVVGAEGKNLDIWRDRTGFVVTDGNRFAQITASKSHLIDVFSTEGSKCSSSISTINKENMGDVLDFDETVTMYQRAAYLNYLLSNEQISGYVASYGPGSVAGYAIASKDRILAVYAESSETASKLITTVASHSPSDEITFFANLGVNTYIDGLLKTANKVELITRLHTRTRNVQVKWNMVPVPNIGLAIF</sequence>
<dbReference type="Proteomes" id="UP001432322">
    <property type="component" value="Unassembled WGS sequence"/>
</dbReference>
<keyword evidence="3" id="KW-1185">Reference proteome</keyword>
<feature type="non-terminal residue" evidence="2">
    <location>
        <position position="1"/>
    </location>
</feature>
<dbReference type="InterPro" id="IPR056017">
    <property type="entry name" value="DUF7596"/>
</dbReference>
<evidence type="ECO:0000259" key="1">
    <source>
        <dbReference type="Pfam" id="PF24524"/>
    </source>
</evidence>
<protein>
    <recommendedName>
        <fullName evidence="1">DUF7596 domain-containing protein</fullName>
    </recommendedName>
</protein>
<comment type="caution">
    <text evidence="2">The sequence shown here is derived from an EMBL/GenBank/DDBJ whole genome shotgun (WGS) entry which is preliminary data.</text>
</comment>
<dbReference type="AlphaFoldDB" id="A0AAV5WXS3"/>
<accession>A0AAV5WXS3</accession>
<dbReference type="Pfam" id="PF24524">
    <property type="entry name" value="DUF7596"/>
    <property type="match status" value="1"/>
</dbReference>
<dbReference type="EMBL" id="BTSY01000007">
    <property type="protein sequence ID" value="GMT35822.1"/>
    <property type="molecule type" value="Genomic_DNA"/>
</dbReference>
<proteinExistence type="predicted"/>
<evidence type="ECO:0000313" key="2">
    <source>
        <dbReference type="EMBL" id="GMT35822.1"/>
    </source>
</evidence>
<name>A0AAV5WXS3_9BILA</name>
<organism evidence="2 3">
    <name type="scientific">Pristionchus fissidentatus</name>
    <dbReference type="NCBI Taxonomy" id="1538716"/>
    <lineage>
        <taxon>Eukaryota</taxon>
        <taxon>Metazoa</taxon>
        <taxon>Ecdysozoa</taxon>
        <taxon>Nematoda</taxon>
        <taxon>Chromadorea</taxon>
        <taxon>Rhabditida</taxon>
        <taxon>Rhabditina</taxon>
        <taxon>Diplogasteromorpha</taxon>
        <taxon>Diplogasteroidea</taxon>
        <taxon>Neodiplogasteridae</taxon>
        <taxon>Pristionchus</taxon>
    </lineage>
</organism>
<evidence type="ECO:0000313" key="3">
    <source>
        <dbReference type="Proteomes" id="UP001432322"/>
    </source>
</evidence>
<gene>
    <name evidence="2" type="ORF">PFISCL1PPCAC_27119</name>
</gene>
<dbReference type="Gene3D" id="3.40.630.90">
    <property type="match status" value="1"/>
</dbReference>
<reference evidence="2" key="1">
    <citation type="submission" date="2023-10" db="EMBL/GenBank/DDBJ databases">
        <title>Genome assembly of Pristionchus species.</title>
        <authorList>
            <person name="Yoshida K."/>
            <person name="Sommer R.J."/>
        </authorList>
    </citation>
    <scope>NUCLEOTIDE SEQUENCE</scope>
    <source>
        <strain evidence="2">RS5133</strain>
    </source>
</reference>